<name>A0ABR5A1C3_9BACL</name>
<evidence type="ECO:0000313" key="4">
    <source>
        <dbReference type="Proteomes" id="UP000054526"/>
    </source>
</evidence>
<evidence type="ECO:0000313" key="3">
    <source>
        <dbReference type="EMBL" id="KIL34717.1"/>
    </source>
</evidence>
<keyword evidence="4" id="KW-1185">Reference proteome</keyword>
<dbReference type="Pfam" id="PF07238">
    <property type="entry name" value="PilZ"/>
    <property type="match status" value="1"/>
</dbReference>
<dbReference type="Gene3D" id="2.40.10.220">
    <property type="entry name" value="predicted glycosyltransferase like domains"/>
    <property type="match status" value="1"/>
</dbReference>
<evidence type="ECO:0000259" key="2">
    <source>
        <dbReference type="Pfam" id="PF12945"/>
    </source>
</evidence>
<gene>
    <name evidence="3" type="ORF">SD71_16750</name>
</gene>
<dbReference type="Pfam" id="PF12945">
    <property type="entry name" value="PilZNR"/>
    <property type="match status" value="1"/>
</dbReference>
<dbReference type="InterPro" id="IPR009875">
    <property type="entry name" value="PilZ_domain"/>
</dbReference>
<dbReference type="Proteomes" id="UP000054526">
    <property type="component" value="Unassembled WGS sequence"/>
</dbReference>
<protein>
    <recommendedName>
        <fullName evidence="5">PilZ domain-containing protein</fullName>
    </recommendedName>
</protein>
<dbReference type="InterPro" id="IPR009926">
    <property type="entry name" value="T3SS_YcgR_PilZN"/>
</dbReference>
<sequence>MVSNPNALFWVNQMLILETEDRMTYYTRIVKVTDNSVIIVHPVNENRQPLNQASGKRVEMKIYNDQKEGYVFETVLKFDNNELCFVKPDAASLNKIQRRQFFRVTASLSLSLDIEETGSFNFTTYDVSGGGVSFYSLNTEMFNMNDVVGGRLYLPKKLGKTEILFRAKIVTIRKDVDSRPKIALNFTRIKENHRDDIIQYCITRQLEMRRILGEHLAMRK</sequence>
<comment type="caution">
    <text evidence="3">The sequence shown here is derived from an EMBL/GenBank/DDBJ whole genome shotgun (WGS) entry which is preliminary data.</text>
</comment>
<evidence type="ECO:0008006" key="5">
    <source>
        <dbReference type="Google" id="ProtNLM"/>
    </source>
</evidence>
<feature type="domain" description="PilZ" evidence="1">
    <location>
        <begin position="97"/>
        <end position="201"/>
    </location>
</feature>
<reference evidence="3 4" key="1">
    <citation type="submission" date="2014-12" db="EMBL/GenBank/DDBJ databases">
        <title>Draft genome sequence of Cohnella kolymensis strain B-2846.</title>
        <authorList>
            <person name="Karlyshev A.V."/>
            <person name="Kudryashova E.B."/>
        </authorList>
    </citation>
    <scope>NUCLEOTIDE SEQUENCE [LARGE SCALE GENOMIC DNA]</scope>
    <source>
        <strain evidence="3 4">VKM B-2846</strain>
    </source>
</reference>
<feature type="domain" description="Type III secretion system flagellar brake protein YcgR PilZN" evidence="2">
    <location>
        <begin position="12"/>
        <end position="75"/>
    </location>
</feature>
<evidence type="ECO:0000259" key="1">
    <source>
        <dbReference type="Pfam" id="PF07238"/>
    </source>
</evidence>
<dbReference type="EMBL" id="JXAL01000026">
    <property type="protein sequence ID" value="KIL34717.1"/>
    <property type="molecule type" value="Genomic_DNA"/>
</dbReference>
<accession>A0ABR5A1C3</accession>
<organism evidence="3 4">
    <name type="scientific">Cohnella kolymensis</name>
    <dbReference type="NCBI Taxonomy" id="1590652"/>
    <lineage>
        <taxon>Bacteria</taxon>
        <taxon>Bacillati</taxon>
        <taxon>Bacillota</taxon>
        <taxon>Bacilli</taxon>
        <taxon>Bacillales</taxon>
        <taxon>Paenibacillaceae</taxon>
        <taxon>Cohnella</taxon>
    </lineage>
</organism>
<dbReference type="RefSeq" id="WP_041065690.1">
    <property type="nucleotide sequence ID" value="NZ_JXAL01000026.1"/>
</dbReference>
<proteinExistence type="predicted"/>